<evidence type="ECO:0000256" key="3">
    <source>
        <dbReference type="ARBA" id="ARBA00023163"/>
    </source>
</evidence>
<keyword evidence="7" id="KW-1185">Reference proteome</keyword>
<comment type="caution">
    <text evidence="6">The sequence shown here is derived from an EMBL/GenBank/DDBJ whole genome shotgun (WGS) entry which is preliminary data.</text>
</comment>
<sequence>MSAHRGETTPAAERGARRRRSSGRVTLQDVAQAAGVSPITVSRALRGERAVAPDLVARVQAAVDQLGYVPDPAARALASSRSSQVAVLIPLLSNALFVDLLDAVQRSLLSAGYQTLIGVTHYDPAEEEALLRSYLLHRPAGLIVTGFDRSPAAAGLIASSAVPCVHVMETSQREGVYSVGFSQNAAGRAMSEALLARGRRRIAFAAAQLDPRTLQRAEGYRAALQAAGCYDPTLEFLDPAPSSLALGGALLERVLAAAPEVDAIFFNNDDLAQGALLAALRLGIKVPERLAVAGFNDLTGSDQMLPPLSTVRTPRSEIGREAAAMLLKLMRGESLAEPHRDLGFEVLMRGSC</sequence>
<keyword evidence="2" id="KW-0238">DNA-binding</keyword>
<dbReference type="AlphaFoldDB" id="A0A4R6N5Y2"/>
<dbReference type="PROSITE" id="PS00356">
    <property type="entry name" value="HTH_LACI_1"/>
    <property type="match status" value="1"/>
</dbReference>
<evidence type="ECO:0000256" key="4">
    <source>
        <dbReference type="SAM" id="MobiDB-lite"/>
    </source>
</evidence>
<dbReference type="Pfam" id="PF00356">
    <property type="entry name" value="LacI"/>
    <property type="match status" value="1"/>
</dbReference>
<accession>A0A4R6N5Y2</accession>
<dbReference type="CDD" id="cd01392">
    <property type="entry name" value="HTH_LacI"/>
    <property type="match status" value="1"/>
</dbReference>
<reference evidence="6 7" key="1">
    <citation type="submission" date="2019-03" db="EMBL/GenBank/DDBJ databases">
        <title>Genomic Encyclopedia of Type Strains, Phase IV (KMG-IV): sequencing the most valuable type-strain genomes for metagenomic binning, comparative biology and taxonomic classification.</title>
        <authorList>
            <person name="Goeker M."/>
        </authorList>
    </citation>
    <scope>NUCLEOTIDE SEQUENCE [LARGE SCALE GENOMIC DNA]</scope>
    <source>
        <strain evidence="6 7">DSM 25082</strain>
    </source>
</reference>
<dbReference type="Gene3D" id="3.40.50.2300">
    <property type="match status" value="2"/>
</dbReference>
<dbReference type="Gene3D" id="1.10.260.40">
    <property type="entry name" value="lambda repressor-like DNA-binding domains"/>
    <property type="match status" value="1"/>
</dbReference>
<evidence type="ECO:0000313" key="7">
    <source>
        <dbReference type="Proteomes" id="UP000295357"/>
    </source>
</evidence>
<dbReference type="InterPro" id="IPR046335">
    <property type="entry name" value="LacI/GalR-like_sensor"/>
</dbReference>
<evidence type="ECO:0000256" key="2">
    <source>
        <dbReference type="ARBA" id="ARBA00023125"/>
    </source>
</evidence>
<dbReference type="PANTHER" id="PTHR30146">
    <property type="entry name" value="LACI-RELATED TRANSCRIPTIONAL REPRESSOR"/>
    <property type="match status" value="1"/>
</dbReference>
<evidence type="ECO:0000313" key="6">
    <source>
        <dbReference type="EMBL" id="TDP09662.1"/>
    </source>
</evidence>
<dbReference type="SMART" id="SM00354">
    <property type="entry name" value="HTH_LACI"/>
    <property type="match status" value="1"/>
</dbReference>
<evidence type="ECO:0000256" key="1">
    <source>
        <dbReference type="ARBA" id="ARBA00023015"/>
    </source>
</evidence>
<dbReference type="EMBL" id="SNXE01000004">
    <property type="protein sequence ID" value="TDP09662.1"/>
    <property type="molecule type" value="Genomic_DNA"/>
</dbReference>
<dbReference type="PROSITE" id="PS50932">
    <property type="entry name" value="HTH_LACI_2"/>
    <property type="match status" value="1"/>
</dbReference>
<dbReference type="GO" id="GO:0000976">
    <property type="term" value="F:transcription cis-regulatory region binding"/>
    <property type="evidence" value="ECO:0007669"/>
    <property type="project" value="TreeGrafter"/>
</dbReference>
<gene>
    <name evidence="6" type="ORF">DFR39_104225</name>
</gene>
<keyword evidence="1" id="KW-0805">Transcription regulation</keyword>
<protein>
    <submittedName>
        <fullName evidence="6">LacI family transcriptional regulator</fullName>
    </submittedName>
</protein>
<dbReference type="OrthoDB" id="8770688at2"/>
<organism evidence="6 7">
    <name type="scientific">Roseateles asaccharophilus</name>
    <dbReference type="NCBI Taxonomy" id="582607"/>
    <lineage>
        <taxon>Bacteria</taxon>
        <taxon>Pseudomonadati</taxon>
        <taxon>Pseudomonadota</taxon>
        <taxon>Betaproteobacteria</taxon>
        <taxon>Burkholderiales</taxon>
        <taxon>Sphaerotilaceae</taxon>
        <taxon>Roseateles</taxon>
    </lineage>
</organism>
<keyword evidence="3" id="KW-0804">Transcription</keyword>
<dbReference type="Proteomes" id="UP000295357">
    <property type="component" value="Unassembled WGS sequence"/>
</dbReference>
<dbReference type="CDD" id="cd01575">
    <property type="entry name" value="PBP1_GntR"/>
    <property type="match status" value="1"/>
</dbReference>
<name>A0A4R6N5Y2_9BURK</name>
<dbReference type="SUPFAM" id="SSF53822">
    <property type="entry name" value="Periplasmic binding protein-like I"/>
    <property type="match status" value="1"/>
</dbReference>
<dbReference type="PANTHER" id="PTHR30146:SF2">
    <property type="entry name" value="HTH-TYPE TRANSCRIPTIONAL REGULATOR GNTR"/>
    <property type="match status" value="1"/>
</dbReference>
<dbReference type="InterPro" id="IPR010982">
    <property type="entry name" value="Lambda_DNA-bd_dom_sf"/>
</dbReference>
<feature type="domain" description="HTH lacI-type" evidence="5">
    <location>
        <begin position="25"/>
        <end position="79"/>
    </location>
</feature>
<evidence type="ECO:0000259" key="5">
    <source>
        <dbReference type="PROSITE" id="PS50932"/>
    </source>
</evidence>
<dbReference type="GO" id="GO:0003700">
    <property type="term" value="F:DNA-binding transcription factor activity"/>
    <property type="evidence" value="ECO:0007669"/>
    <property type="project" value="TreeGrafter"/>
</dbReference>
<dbReference type="SUPFAM" id="SSF47413">
    <property type="entry name" value="lambda repressor-like DNA-binding domains"/>
    <property type="match status" value="1"/>
</dbReference>
<dbReference type="InterPro" id="IPR028082">
    <property type="entry name" value="Peripla_BP_I"/>
</dbReference>
<feature type="region of interest" description="Disordered" evidence="4">
    <location>
        <begin position="1"/>
        <end position="24"/>
    </location>
</feature>
<proteinExistence type="predicted"/>
<dbReference type="Pfam" id="PF13377">
    <property type="entry name" value="Peripla_BP_3"/>
    <property type="match status" value="1"/>
</dbReference>
<dbReference type="InterPro" id="IPR000843">
    <property type="entry name" value="HTH_LacI"/>
</dbReference>
<dbReference type="RefSeq" id="WP_133603629.1">
    <property type="nucleotide sequence ID" value="NZ_JAUFPJ010000004.1"/>
</dbReference>